<evidence type="ECO:0000313" key="2">
    <source>
        <dbReference type="EMBL" id="EMT50235.1"/>
    </source>
</evidence>
<name>M8E435_9BACL</name>
<sequence length="553" mass="61002">MVMTMPGFSQTAHAHEIIELFQRSYNPNPEPESPERTQQALDYISKRKKDRMSHTSASAARQPQAGAAAVRDTFEPNDDYPEAYPAKNGYSYLSLLSTESDFDYYRYDSGTYSGMLTVKLTVPKDKNYDLIVMEGTSKNVGSSLGREPGAAEKVAFEAKAGTTYYFVVFSMDQHFSTTDRYNLIVGNPSELAWGTPVDIDVPEGVVPGYRITAPATGNFRFFTSPYAGTGLPNDTLLLLFEDELMQKLLGGNDNASEDTVFSELDVNLTKGLTYYLYVAPSANDGQIHARLTAASKPNVSAEVPILHETEANDGSVAEQQIITLEGSVFAPTVSSRRVSFNNLPEGLETQVVRLNDKQLAIRFSGKALSHENKDSGEASVTIYKEAIVGALEDVTTNPFSFAFTDTPAVTLQAPRDLDVAASQYQLIKFTPPATGTYEIYTDYFLGNPAEGTSDTILSVYEDYERTRHLATNDDGKKPPFSSVTLLLNGGRNYFLSVSGWNGKAVHARLAVRYLGVEYVYNEKGLLVQMKQDGKVLVDFYYDNNGNLIRKVVR</sequence>
<dbReference type="AlphaFoldDB" id="M8E435"/>
<accession>M8E435</accession>
<dbReference type="EMBL" id="APBN01000018">
    <property type="protein sequence ID" value="EMT50235.1"/>
    <property type="molecule type" value="Genomic_DNA"/>
</dbReference>
<dbReference type="Proteomes" id="UP000012081">
    <property type="component" value="Unassembled WGS sequence"/>
</dbReference>
<feature type="region of interest" description="Disordered" evidence="1">
    <location>
        <begin position="46"/>
        <end position="69"/>
    </location>
</feature>
<proteinExistence type="predicted"/>
<gene>
    <name evidence="2" type="ORF">I532_23196</name>
</gene>
<dbReference type="PATRIC" id="fig|1300222.3.peg.4873"/>
<evidence type="ECO:0000256" key="1">
    <source>
        <dbReference type="SAM" id="MobiDB-lite"/>
    </source>
</evidence>
<evidence type="ECO:0000313" key="3">
    <source>
        <dbReference type="Proteomes" id="UP000012081"/>
    </source>
</evidence>
<feature type="compositionally biased region" description="Low complexity" evidence="1">
    <location>
        <begin position="56"/>
        <end position="69"/>
    </location>
</feature>
<dbReference type="STRING" id="1300222.I532_23196"/>
<keyword evidence="3" id="KW-1185">Reference proteome</keyword>
<dbReference type="Gene3D" id="2.60.120.380">
    <property type="match status" value="1"/>
</dbReference>
<organism evidence="2 3">
    <name type="scientific">Brevibacillus borstelensis AK1</name>
    <dbReference type="NCBI Taxonomy" id="1300222"/>
    <lineage>
        <taxon>Bacteria</taxon>
        <taxon>Bacillati</taxon>
        <taxon>Bacillota</taxon>
        <taxon>Bacilli</taxon>
        <taxon>Bacillales</taxon>
        <taxon>Paenibacillaceae</taxon>
        <taxon>Brevibacillus</taxon>
    </lineage>
</organism>
<protein>
    <submittedName>
        <fullName evidence="2">Uncharacterized protein</fullName>
    </submittedName>
</protein>
<comment type="caution">
    <text evidence="2">The sequence shown here is derived from an EMBL/GenBank/DDBJ whole genome shotgun (WGS) entry which is preliminary data.</text>
</comment>
<reference evidence="2 3" key="1">
    <citation type="submission" date="2013-03" db="EMBL/GenBank/DDBJ databases">
        <title>Assembly of a new bacterial strain Brevibacillus borstelensis AK1.</title>
        <authorList>
            <person name="Rajan I."/>
            <person name="PoliReddy D."/>
            <person name="Sugumar T."/>
            <person name="Rathinam K."/>
            <person name="Alqarawi S."/>
            <person name="Khalil A.B."/>
            <person name="Sivakumar N."/>
        </authorList>
    </citation>
    <scope>NUCLEOTIDE SEQUENCE [LARGE SCALE GENOMIC DNA]</scope>
    <source>
        <strain evidence="2 3">AK1</strain>
    </source>
</reference>